<evidence type="ECO:0000256" key="3">
    <source>
        <dbReference type="ARBA" id="ARBA00022777"/>
    </source>
</evidence>
<dbReference type="Gene3D" id="3.30.70.890">
    <property type="entry name" value="GHMP kinase, C-terminal domain"/>
    <property type="match status" value="1"/>
</dbReference>
<evidence type="ECO:0000259" key="5">
    <source>
        <dbReference type="Pfam" id="PF08544"/>
    </source>
</evidence>
<organism evidence="6 7">
    <name type="scientific">Granulicella cerasi</name>
    <dbReference type="NCBI Taxonomy" id="741063"/>
    <lineage>
        <taxon>Bacteria</taxon>
        <taxon>Pseudomonadati</taxon>
        <taxon>Acidobacteriota</taxon>
        <taxon>Terriglobia</taxon>
        <taxon>Terriglobales</taxon>
        <taxon>Acidobacteriaceae</taxon>
        <taxon>Granulicella</taxon>
    </lineage>
</organism>
<name>A0ABW1ZF30_9BACT</name>
<dbReference type="InterPro" id="IPR036554">
    <property type="entry name" value="GHMP_kinase_C_sf"/>
</dbReference>
<gene>
    <name evidence="6" type="ORF">ACFQBQ_18310</name>
</gene>
<keyword evidence="4" id="KW-0067">ATP-binding</keyword>
<dbReference type="SUPFAM" id="SSF55060">
    <property type="entry name" value="GHMP Kinase, C-terminal domain"/>
    <property type="match status" value="1"/>
</dbReference>
<keyword evidence="3" id="KW-0418">Kinase</keyword>
<evidence type="ECO:0000256" key="4">
    <source>
        <dbReference type="ARBA" id="ARBA00022840"/>
    </source>
</evidence>
<dbReference type="RefSeq" id="WP_390236333.1">
    <property type="nucleotide sequence ID" value="NZ_JBHSWI010000001.1"/>
</dbReference>
<proteinExistence type="predicted"/>
<dbReference type="Proteomes" id="UP001596391">
    <property type="component" value="Unassembled WGS sequence"/>
</dbReference>
<keyword evidence="1" id="KW-0808">Transferase</keyword>
<keyword evidence="2" id="KW-0547">Nucleotide-binding</keyword>
<evidence type="ECO:0000313" key="7">
    <source>
        <dbReference type="Proteomes" id="UP001596391"/>
    </source>
</evidence>
<evidence type="ECO:0000256" key="1">
    <source>
        <dbReference type="ARBA" id="ARBA00022679"/>
    </source>
</evidence>
<keyword evidence="7" id="KW-1185">Reference proteome</keyword>
<feature type="domain" description="GHMP kinase C-terminal" evidence="5">
    <location>
        <begin position="38"/>
        <end position="99"/>
    </location>
</feature>
<reference evidence="7" key="1">
    <citation type="journal article" date="2019" name="Int. J. Syst. Evol. Microbiol.">
        <title>The Global Catalogue of Microorganisms (GCM) 10K type strain sequencing project: providing services to taxonomists for standard genome sequencing and annotation.</title>
        <authorList>
            <consortium name="The Broad Institute Genomics Platform"/>
            <consortium name="The Broad Institute Genome Sequencing Center for Infectious Disease"/>
            <person name="Wu L."/>
            <person name="Ma J."/>
        </authorList>
    </citation>
    <scope>NUCLEOTIDE SEQUENCE [LARGE SCALE GENOMIC DNA]</scope>
    <source>
        <strain evidence="7">CGMCC 1.16026</strain>
    </source>
</reference>
<dbReference type="Pfam" id="PF08544">
    <property type="entry name" value="GHMP_kinases_C"/>
    <property type="match status" value="1"/>
</dbReference>
<evidence type="ECO:0000313" key="6">
    <source>
        <dbReference type="EMBL" id="MFC6647488.1"/>
    </source>
</evidence>
<dbReference type="EMBL" id="JBHSWI010000001">
    <property type="protein sequence ID" value="MFC6647488.1"/>
    <property type="molecule type" value="Genomic_DNA"/>
</dbReference>
<accession>A0ABW1ZF30</accession>
<protein>
    <recommendedName>
        <fullName evidence="5">GHMP kinase C-terminal domain-containing protein</fullName>
    </recommendedName>
</protein>
<evidence type="ECO:0000256" key="2">
    <source>
        <dbReference type="ARBA" id="ARBA00022741"/>
    </source>
</evidence>
<comment type="caution">
    <text evidence="6">The sequence shown here is derived from an EMBL/GenBank/DDBJ whole genome shotgun (WGS) entry which is preliminary data.</text>
</comment>
<dbReference type="InterPro" id="IPR013750">
    <property type="entry name" value="GHMP_kinase_C_dom"/>
</dbReference>
<dbReference type="PANTHER" id="PTHR20861">
    <property type="entry name" value="HOMOSERINE/4-DIPHOSPHOCYTIDYL-2-C-METHYL-D-ERYTHRITOL KINASE"/>
    <property type="match status" value="1"/>
</dbReference>
<sequence length="126" mass="13393">MPRRKRALLPETYSKADAVFNVQRMALLTAAFAGGRRDLLRAGTEDRIHQPYRQDACPLLKALLPLAQDQKFAGVALSGAGPSVLMVLEPETTLLEAQTVVTALAGADVELIPVSIAGGAEVQELA</sequence>
<dbReference type="PANTHER" id="PTHR20861:SF1">
    <property type="entry name" value="HOMOSERINE KINASE"/>
    <property type="match status" value="1"/>
</dbReference>